<keyword evidence="1" id="KW-0472">Membrane</keyword>
<dbReference type="AlphaFoldDB" id="A0A8S1Q3C8"/>
<name>A0A8S1Q3C8_9CILI</name>
<evidence type="ECO:0000313" key="2">
    <source>
        <dbReference type="EMBL" id="CAD8110186.1"/>
    </source>
</evidence>
<feature type="transmembrane region" description="Helical" evidence="1">
    <location>
        <begin position="83"/>
        <end position="105"/>
    </location>
</feature>
<sequence length="183" mass="20981">MNFIIGLSDRIHKIIRYVSLGVIEIVLLAYYANIDEKMYEEISKIPDIDDDYSAFKGLSVTGSVFMMITWFGQIVLIFKKIEILLYVILGVNSLAQFFLLVGMGMGVQGRNKIPIQGFDNFNYPIGLWFIQFCLYLLSLVCLYELKNMEVPLNTKVQSVDLTTQNKQGMIVENLDTQQQQQNV</sequence>
<feature type="transmembrane region" description="Helical" evidence="1">
    <location>
        <begin position="125"/>
        <end position="145"/>
    </location>
</feature>
<dbReference type="Proteomes" id="UP000692954">
    <property type="component" value="Unassembled WGS sequence"/>
</dbReference>
<evidence type="ECO:0000313" key="3">
    <source>
        <dbReference type="Proteomes" id="UP000692954"/>
    </source>
</evidence>
<organism evidence="2 3">
    <name type="scientific">Paramecium sonneborni</name>
    <dbReference type="NCBI Taxonomy" id="65129"/>
    <lineage>
        <taxon>Eukaryota</taxon>
        <taxon>Sar</taxon>
        <taxon>Alveolata</taxon>
        <taxon>Ciliophora</taxon>
        <taxon>Intramacronucleata</taxon>
        <taxon>Oligohymenophorea</taxon>
        <taxon>Peniculida</taxon>
        <taxon>Parameciidae</taxon>
        <taxon>Paramecium</taxon>
    </lineage>
</organism>
<keyword evidence="3" id="KW-1185">Reference proteome</keyword>
<feature type="transmembrane region" description="Helical" evidence="1">
    <location>
        <begin position="52"/>
        <end position="71"/>
    </location>
</feature>
<keyword evidence="1" id="KW-0812">Transmembrane</keyword>
<keyword evidence="1" id="KW-1133">Transmembrane helix</keyword>
<feature type="transmembrane region" description="Helical" evidence="1">
    <location>
        <begin position="14"/>
        <end position="32"/>
    </location>
</feature>
<gene>
    <name evidence="2" type="ORF">PSON_ATCC_30995.1.T0950099</name>
</gene>
<evidence type="ECO:0000256" key="1">
    <source>
        <dbReference type="SAM" id="Phobius"/>
    </source>
</evidence>
<reference evidence="2" key="1">
    <citation type="submission" date="2021-01" db="EMBL/GenBank/DDBJ databases">
        <authorList>
            <consortium name="Genoscope - CEA"/>
            <person name="William W."/>
        </authorList>
    </citation>
    <scope>NUCLEOTIDE SEQUENCE</scope>
</reference>
<accession>A0A8S1Q3C8</accession>
<protein>
    <submittedName>
        <fullName evidence="2">Uncharacterized protein</fullName>
    </submittedName>
</protein>
<proteinExistence type="predicted"/>
<comment type="caution">
    <text evidence="2">The sequence shown here is derived from an EMBL/GenBank/DDBJ whole genome shotgun (WGS) entry which is preliminary data.</text>
</comment>
<dbReference type="EMBL" id="CAJJDN010000095">
    <property type="protein sequence ID" value="CAD8110186.1"/>
    <property type="molecule type" value="Genomic_DNA"/>
</dbReference>